<name>A0AAD1X9V3_EUPCR</name>
<dbReference type="InterPro" id="IPR032675">
    <property type="entry name" value="LRR_dom_sf"/>
</dbReference>
<sequence length="493" mass="56190">MDSSNATPKKFQCSDPACKSLGEYFCRTHQMFTCKGCANNMHFKCELVIIQDLTDIRINVIEVKRFVKRLSKLTTENGLGTYDSNIGDVLKDFQDSLVEIEKKIKDAITHDHYEQFDTLQSQIKQVQIQMSDSNFVKDILYFSTLRDASLYSLPKIDDYLSSPTKVKKKIDAVIKENVELMDKKFYSKSRQFEQQCKARLTEELKDEIQSLKDLNDAKNTELEQSRKQHLEDQAEISKICEELKESESELEETKEYIKGLYKNICPDFNSESKELKLDMSIDKSKNLAKAMGACKYSLGDMNRLQIDNISNEDHVLNGFLKNCSQSSLRLLSFNHSYLGSKGSEAVKVKFYEEGMQKLFVNVTKEVYLKNLIVDASDLSQIVKACVNSERLIIRYSKISTSGSLDFSTPAQAKLQYLSFCYCGGDWCSEGWDKYPARFEKIIVAIKNCSFKNSLNAISVIGCKISVSKINELLAAHDLSHISAVSERNEPLTE</sequence>
<dbReference type="EMBL" id="CAMPGE010004213">
    <property type="protein sequence ID" value="CAI2363061.1"/>
    <property type="molecule type" value="Genomic_DNA"/>
</dbReference>
<feature type="coiled-coil region" evidence="1">
    <location>
        <begin position="197"/>
        <end position="263"/>
    </location>
</feature>
<accession>A0AAD1X9V3</accession>
<evidence type="ECO:0000313" key="3">
    <source>
        <dbReference type="Proteomes" id="UP001295684"/>
    </source>
</evidence>
<keyword evidence="1" id="KW-0175">Coiled coil</keyword>
<dbReference type="AlphaFoldDB" id="A0AAD1X9V3"/>
<keyword evidence="3" id="KW-1185">Reference proteome</keyword>
<dbReference type="Gene3D" id="3.80.10.10">
    <property type="entry name" value="Ribonuclease Inhibitor"/>
    <property type="match status" value="1"/>
</dbReference>
<dbReference type="Proteomes" id="UP001295684">
    <property type="component" value="Unassembled WGS sequence"/>
</dbReference>
<gene>
    <name evidence="2" type="ORF">ECRASSUSDP1_LOCUS4391</name>
</gene>
<reference evidence="2" key="1">
    <citation type="submission" date="2023-07" db="EMBL/GenBank/DDBJ databases">
        <authorList>
            <consortium name="AG Swart"/>
            <person name="Singh M."/>
            <person name="Singh A."/>
            <person name="Seah K."/>
            <person name="Emmerich C."/>
        </authorList>
    </citation>
    <scope>NUCLEOTIDE SEQUENCE</scope>
    <source>
        <strain evidence="2">DP1</strain>
    </source>
</reference>
<proteinExistence type="predicted"/>
<comment type="caution">
    <text evidence="2">The sequence shown here is derived from an EMBL/GenBank/DDBJ whole genome shotgun (WGS) entry which is preliminary data.</text>
</comment>
<evidence type="ECO:0000256" key="1">
    <source>
        <dbReference type="SAM" id="Coils"/>
    </source>
</evidence>
<evidence type="ECO:0000313" key="2">
    <source>
        <dbReference type="EMBL" id="CAI2363061.1"/>
    </source>
</evidence>
<organism evidence="2 3">
    <name type="scientific">Euplotes crassus</name>
    <dbReference type="NCBI Taxonomy" id="5936"/>
    <lineage>
        <taxon>Eukaryota</taxon>
        <taxon>Sar</taxon>
        <taxon>Alveolata</taxon>
        <taxon>Ciliophora</taxon>
        <taxon>Intramacronucleata</taxon>
        <taxon>Spirotrichea</taxon>
        <taxon>Hypotrichia</taxon>
        <taxon>Euplotida</taxon>
        <taxon>Euplotidae</taxon>
        <taxon>Moneuplotes</taxon>
    </lineage>
</organism>
<protein>
    <submittedName>
        <fullName evidence="2">Uncharacterized protein</fullName>
    </submittedName>
</protein>